<evidence type="ECO:0000313" key="20">
    <source>
        <dbReference type="Proteomes" id="UP000297777"/>
    </source>
</evidence>
<evidence type="ECO:0000256" key="10">
    <source>
        <dbReference type="ARBA" id="ARBA00022848"/>
    </source>
</evidence>
<dbReference type="Pfam" id="PF00650">
    <property type="entry name" value="CRAL_TRIO"/>
    <property type="match status" value="1"/>
</dbReference>
<dbReference type="Gene3D" id="3.40.525.10">
    <property type="entry name" value="CRAL-TRIO lipid binding domain"/>
    <property type="match status" value="1"/>
</dbReference>
<evidence type="ECO:0000256" key="9">
    <source>
        <dbReference type="ARBA" id="ARBA00022824"/>
    </source>
</evidence>
<comment type="caution">
    <text evidence="19">The sequence shown here is derived from an EMBL/GenBank/DDBJ whole genome shotgun (WGS) entry which is preliminary data.</text>
</comment>
<evidence type="ECO:0000256" key="12">
    <source>
        <dbReference type="ARBA" id="ARBA00023055"/>
    </source>
</evidence>
<evidence type="ECO:0000256" key="3">
    <source>
        <dbReference type="ARBA" id="ARBA00006667"/>
    </source>
</evidence>
<evidence type="ECO:0000256" key="1">
    <source>
        <dbReference type="ARBA" id="ARBA00001970"/>
    </source>
</evidence>
<proteinExistence type="inferred from homology"/>
<keyword evidence="7" id="KW-0349">Heme</keyword>
<evidence type="ECO:0000256" key="14">
    <source>
        <dbReference type="ARBA" id="ARBA00024146"/>
    </source>
</evidence>
<evidence type="ECO:0000256" key="6">
    <source>
        <dbReference type="ARBA" id="ARBA00022490"/>
    </source>
</evidence>
<feature type="compositionally biased region" description="Pro residues" evidence="17">
    <location>
        <begin position="55"/>
        <end position="65"/>
    </location>
</feature>
<evidence type="ECO:0000256" key="11">
    <source>
        <dbReference type="ARBA" id="ARBA00023004"/>
    </source>
</evidence>
<feature type="compositionally biased region" description="Polar residues" evidence="17">
    <location>
        <begin position="126"/>
        <end position="136"/>
    </location>
</feature>
<dbReference type="GO" id="GO:0005789">
    <property type="term" value="C:endoplasmic reticulum membrane"/>
    <property type="evidence" value="ECO:0007669"/>
    <property type="project" value="UniProtKB-SubCell"/>
</dbReference>
<feature type="domain" description="CRAL-TRIO" evidence="18">
    <location>
        <begin position="222"/>
        <end position="402"/>
    </location>
</feature>
<evidence type="ECO:0000256" key="5">
    <source>
        <dbReference type="ARBA" id="ARBA00022448"/>
    </source>
</evidence>
<feature type="region of interest" description="Disordered" evidence="17">
    <location>
        <begin position="1"/>
        <end position="95"/>
    </location>
</feature>
<dbReference type="PANTHER" id="PTHR47669:SF1">
    <property type="entry name" value="PHOSPHATIDYLINOSITOL TRANSFER PROTEIN SFH5"/>
    <property type="match status" value="1"/>
</dbReference>
<evidence type="ECO:0000256" key="16">
    <source>
        <dbReference type="RuleBase" id="RU367059"/>
    </source>
</evidence>
<feature type="compositionally biased region" description="Polar residues" evidence="17">
    <location>
        <begin position="22"/>
        <end position="34"/>
    </location>
</feature>
<dbReference type="OrthoDB" id="75724at2759"/>
<protein>
    <recommendedName>
        <fullName evidence="4 16">Phosphatidylinositol transfer protein SFH5</fullName>
        <shortName evidence="16">PITP SFH5</shortName>
    </recommendedName>
</protein>
<dbReference type="Pfam" id="PF03765">
    <property type="entry name" value="CRAL_TRIO_N"/>
    <property type="match status" value="1"/>
</dbReference>
<dbReference type="SUPFAM" id="SSF52087">
    <property type="entry name" value="CRAL/TRIO domain"/>
    <property type="match status" value="1"/>
</dbReference>
<accession>A0A4Z1EEX1</accession>
<keyword evidence="9 16" id="KW-0256">Endoplasmic reticulum</keyword>
<name>A0A4Z1EEX1_9HELO</name>
<dbReference type="GO" id="GO:0005886">
    <property type="term" value="C:plasma membrane"/>
    <property type="evidence" value="ECO:0007669"/>
    <property type="project" value="TreeGrafter"/>
</dbReference>
<dbReference type="PANTHER" id="PTHR47669">
    <property type="entry name" value="PHOSPHATIDYLINOSITOL TRANSFER PROTEIN SFH5"/>
    <property type="match status" value="1"/>
</dbReference>
<dbReference type="GO" id="GO:0005829">
    <property type="term" value="C:cytosol"/>
    <property type="evidence" value="ECO:0007669"/>
    <property type="project" value="TreeGrafter"/>
</dbReference>
<keyword evidence="10 16" id="KW-0492">Microsome</keyword>
<comment type="catalytic activity">
    <reaction evidence="14">
        <text>a 1,2-diacyl-sn-glycero-3-phospho-(1D-myo-inositol)(in) = a 1,2-diacyl-sn-glycero-3-phospho-(1D-myo-inositol)(out)</text>
        <dbReference type="Rhea" id="RHEA:38691"/>
        <dbReference type="ChEBI" id="CHEBI:57880"/>
    </reaction>
    <physiologicalReaction direction="left-to-right" evidence="14">
        <dbReference type="Rhea" id="RHEA:38692"/>
    </physiologicalReaction>
</comment>
<evidence type="ECO:0000259" key="18">
    <source>
        <dbReference type="PROSITE" id="PS50191"/>
    </source>
</evidence>
<keyword evidence="8" id="KW-0479">Metal-binding</keyword>
<dbReference type="SUPFAM" id="SSF46938">
    <property type="entry name" value="CRAL/TRIO N-terminal domain"/>
    <property type="match status" value="1"/>
</dbReference>
<dbReference type="AlphaFoldDB" id="A0A4Z1EEX1"/>
<dbReference type="PROSITE" id="PS50191">
    <property type="entry name" value="CRAL_TRIO"/>
    <property type="match status" value="1"/>
</dbReference>
<evidence type="ECO:0000313" key="19">
    <source>
        <dbReference type="EMBL" id="TGO10974.1"/>
    </source>
</evidence>
<dbReference type="GO" id="GO:0032541">
    <property type="term" value="C:cortical endoplasmic reticulum"/>
    <property type="evidence" value="ECO:0007669"/>
    <property type="project" value="TreeGrafter"/>
</dbReference>
<keyword evidence="13 16" id="KW-0472">Membrane</keyword>
<gene>
    <name evidence="19" type="ORF">BTUL_0120g00110</name>
</gene>
<evidence type="ECO:0000256" key="8">
    <source>
        <dbReference type="ARBA" id="ARBA00022723"/>
    </source>
</evidence>
<evidence type="ECO:0000256" key="2">
    <source>
        <dbReference type="ARBA" id="ARBA00004406"/>
    </source>
</evidence>
<comment type="similarity">
    <text evidence="3 16">Belongs to the SFH5 family.</text>
</comment>
<comment type="function">
    <text evidence="15">Non-classical phosphatidylinositol (PtdIns) transfer protein (PITP), which exhibits PtdIns-binding/transfer activity in the absence of detectable PtdCho-binding/transfer activity. Regulates PtdIns(4,5)P2 homeostasis at the plasma membrane. Heme-binding protein that may play a role in organic oxidant-induced stress responses.</text>
</comment>
<comment type="cofactor">
    <cofactor evidence="1">
        <name>heme b</name>
        <dbReference type="ChEBI" id="CHEBI:60344"/>
    </cofactor>
</comment>
<feature type="compositionally biased region" description="Polar residues" evidence="17">
    <location>
        <begin position="1"/>
        <end position="10"/>
    </location>
</feature>
<dbReference type="GO" id="GO:0043001">
    <property type="term" value="P:Golgi to plasma membrane protein transport"/>
    <property type="evidence" value="ECO:0007669"/>
    <property type="project" value="TreeGrafter"/>
</dbReference>
<dbReference type="CDD" id="cd00170">
    <property type="entry name" value="SEC14"/>
    <property type="match status" value="1"/>
</dbReference>
<comment type="subcellular location">
    <subcellularLocation>
        <location evidence="16">Cytoplasm</location>
    </subcellularLocation>
    <subcellularLocation>
        <location evidence="2 16">Endoplasmic reticulum membrane</location>
        <topology evidence="2 16">Peripheral membrane protein</topology>
    </subcellularLocation>
    <subcellularLocation>
        <location evidence="16">Microsome membrane</location>
        <topology evidence="16">Peripheral membrane protein</topology>
    </subcellularLocation>
</comment>
<keyword evidence="6 16" id="KW-0963">Cytoplasm</keyword>
<organism evidence="19 20">
    <name type="scientific">Botrytis tulipae</name>
    <dbReference type="NCBI Taxonomy" id="87230"/>
    <lineage>
        <taxon>Eukaryota</taxon>
        <taxon>Fungi</taxon>
        <taxon>Dikarya</taxon>
        <taxon>Ascomycota</taxon>
        <taxon>Pezizomycotina</taxon>
        <taxon>Leotiomycetes</taxon>
        <taxon>Helotiales</taxon>
        <taxon>Sclerotiniaceae</taxon>
        <taxon>Botrytis</taxon>
    </lineage>
</organism>
<dbReference type="FunFam" id="3.40.525.10:FF:000017">
    <property type="entry name" value="Phosphatidylinositol transfer protein sfh5"/>
    <property type="match status" value="1"/>
</dbReference>
<reference evidence="19 20" key="1">
    <citation type="submission" date="2017-12" db="EMBL/GenBank/DDBJ databases">
        <title>Comparative genomics of Botrytis spp.</title>
        <authorList>
            <person name="Valero-Jimenez C.A."/>
            <person name="Tapia P."/>
            <person name="Veloso J."/>
            <person name="Silva-Moreno E."/>
            <person name="Staats M."/>
            <person name="Valdes J.H."/>
            <person name="Van Kan J.A.L."/>
        </authorList>
    </citation>
    <scope>NUCLEOTIDE SEQUENCE [LARGE SCALE GENOMIC DNA]</scope>
    <source>
        <strain evidence="19 20">Bt9001</strain>
    </source>
</reference>
<evidence type="ECO:0000256" key="7">
    <source>
        <dbReference type="ARBA" id="ARBA00022617"/>
    </source>
</evidence>
<dbReference type="GO" id="GO:0008526">
    <property type="term" value="F:phosphatidylinositol transfer activity"/>
    <property type="evidence" value="ECO:0007669"/>
    <property type="project" value="UniProtKB-UniRule"/>
</dbReference>
<dbReference type="SMART" id="SM00516">
    <property type="entry name" value="SEC14"/>
    <property type="match status" value="1"/>
</dbReference>
<dbReference type="EMBL" id="PQXH01000120">
    <property type="protein sequence ID" value="TGO10974.1"/>
    <property type="molecule type" value="Genomic_DNA"/>
</dbReference>
<evidence type="ECO:0000256" key="15">
    <source>
        <dbReference type="ARBA" id="ARBA00024180"/>
    </source>
</evidence>
<dbReference type="InterPro" id="IPR036273">
    <property type="entry name" value="CRAL/TRIO_N_dom_sf"/>
</dbReference>
<dbReference type="InterPro" id="IPR001251">
    <property type="entry name" value="CRAL-TRIO_dom"/>
</dbReference>
<evidence type="ECO:0000256" key="17">
    <source>
        <dbReference type="SAM" id="MobiDB-lite"/>
    </source>
</evidence>
<feature type="region of interest" description="Disordered" evidence="17">
    <location>
        <begin position="115"/>
        <end position="146"/>
    </location>
</feature>
<dbReference type="InterPro" id="IPR042938">
    <property type="entry name" value="Sfh5"/>
</dbReference>
<evidence type="ECO:0000256" key="13">
    <source>
        <dbReference type="ARBA" id="ARBA00023136"/>
    </source>
</evidence>
<dbReference type="InterPro" id="IPR036865">
    <property type="entry name" value="CRAL-TRIO_dom_sf"/>
</dbReference>
<dbReference type="GO" id="GO:0017157">
    <property type="term" value="P:regulation of exocytosis"/>
    <property type="evidence" value="ECO:0007669"/>
    <property type="project" value="TreeGrafter"/>
</dbReference>
<keyword evidence="12 16" id="KW-0445">Lipid transport</keyword>
<dbReference type="InterPro" id="IPR011074">
    <property type="entry name" value="CRAL/TRIO_N_dom"/>
</dbReference>
<sequence>MSAEPNNNQAKADVSEEVVEPKSTTVEEPTSTIEQDPKPITTESSPVKIDDSTPTPIPIPIPIPHITPEDPKPTIAEPSTTESVAVEPTTEQPQEAAVKLESVKEADAEAAAKLGATKDADVEKAASTSQHSVSFDKTTKTHDGSPLSKFYSELPAIFEAAEYNEMWGIVLEPSETHVQTSIVLEKFLRANTKDVPKAKAQLTEALKWRKTMQPQKLLESTEFDKVKFGNLGYVTSYNTSDGGKEVITWNIYGAVKSVKKTFSDVPEFLKWRAALMELSIKELDLASATEKIPENGPDPYRMIQVHDYLNVSFLRMDPSIRAASKETIQTFSMAYPELLKEKFFVNVPLVMGWVFTAMKIFLSADTIKKFHPLSYGSNLGSEIPHVAEKLPKEYGGKGEELKSGLTVKYSEGEASKTA</sequence>
<keyword evidence="20" id="KW-1185">Reference proteome</keyword>
<evidence type="ECO:0000256" key="4">
    <source>
        <dbReference type="ARBA" id="ARBA00018320"/>
    </source>
</evidence>
<feature type="compositionally biased region" description="Polar residues" evidence="17">
    <location>
        <begin position="77"/>
        <end position="93"/>
    </location>
</feature>
<keyword evidence="11" id="KW-0408">Iron</keyword>
<dbReference type="Proteomes" id="UP000297777">
    <property type="component" value="Unassembled WGS sequence"/>
</dbReference>
<dbReference type="GO" id="GO:0046872">
    <property type="term" value="F:metal ion binding"/>
    <property type="evidence" value="ECO:0007669"/>
    <property type="project" value="UniProtKB-KW"/>
</dbReference>
<keyword evidence="5 16" id="KW-0813">Transport</keyword>